<proteinExistence type="predicted"/>
<feature type="region of interest" description="Disordered" evidence="1">
    <location>
        <begin position="1"/>
        <end position="26"/>
    </location>
</feature>
<dbReference type="Proteomes" id="UP001054945">
    <property type="component" value="Unassembled WGS sequence"/>
</dbReference>
<keyword evidence="2" id="KW-0812">Transmembrane</keyword>
<dbReference type="AlphaFoldDB" id="A0AAV4N1V3"/>
<keyword evidence="4" id="KW-1185">Reference proteome</keyword>
<accession>A0AAV4N1V3</accession>
<feature type="non-terminal residue" evidence="3">
    <location>
        <position position="94"/>
    </location>
</feature>
<keyword evidence="2" id="KW-0472">Membrane</keyword>
<evidence type="ECO:0000256" key="1">
    <source>
        <dbReference type="SAM" id="MobiDB-lite"/>
    </source>
</evidence>
<reference evidence="3 4" key="1">
    <citation type="submission" date="2021-06" db="EMBL/GenBank/DDBJ databases">
        <title>Caerostris extrusa draft genome.</title>
        <authorList>
            <person name="Kono N."/>
            <person name="Arakawa K."/>
        </authorList>
    </citation>
    <scope>NUCLEOTIDE SEQUENCE [LARGE SCALE GENOMIC DNA]</scope>
</reference>
<name>A0AAV4N1V3_CAEEX</name>
<sequence>MVGLGEPGPTRSPKAERTGPGRKRSRQKLPHELCVFLTFNVLSWVTAIISFVFFSSLTSYNRGRFLEVALPQSPPDIQDLVPEFKSQTSTTQIG</sequence>
<keyword evidence="2" id="KW-1133">Transmembrane helix</keyword>
<feature type="transmembrane region" description="Helical" evidence="2">
    <location>
        <begin position="33"/>
        <end position="54"/>
    </location>
</feature>
<comment type="caution">
    <text evidence="3">The sequence shown here is derived from an EMBL/GenBank/DDBJ whole genome shotgun (WGS) entry which is preliminary data.</text>
</comment>
<evidence type="ECO:0000313" key="4">
    <source>
        <dbReference type="Proteomes" id="UP001054945"/>
    </source>
</evidence>
<gene>
    <name evidence="3" type="ORF">CEXT_75071</name>
</gene>
<evidence type="ECO:0000256" key="2">
    <source>
        <dbReference type="SAM" id="Phobius"/>
    </source>
</evidence>
<protein>
    <submittedName>
        <fullName evidence="3">Uncharacterized protein</fullName>
    </submittedName>
</protein>
<evidence type="ECO:0000313" key="3">
    <source>
        <dbReference type="EMBL" id="GIX78051.1"/>
    </source>
</evidence>
<organism evidence="3 4">
    <name type="scientific">Caerostris extrusa</name>
    <name type="common">Bark spider</name>
    <name type="synonym">Caerostris bankana</name>
    <dbReference type="NCBI Taxonomy" id="172846"/>
    <lineage>
        <taxon>Eukaryota</taxon>
        <taxon>Metazoa</taxon>
        <taxon>Ecdysozoa</taxon>
        <taxon>Arthropoda</taxon>
        <taxon>Chelicerata</taxon>
        <taxon>Arachnida</taxon>
        <taxon>Araneae</taxon>
        <taxon>Araneomorphae</taxon>
        <taxon>Entelegynae</taxon>
        <taxon>Araneoidea</taxon>
        <taxon>Araneidae</taxon>
        <taxon>Caerostris</taxon>
    </lineage>
</organism>
<dbReference type="EMBL" id="BPLR01020378">
    <property type="protein sequence ID" value="GIX78051.1"/>
    <property type="molecule type" value="Genomic_DNA"/>
</dbReference>